<dbReference type="Gramene" id="AET3Gv20791500.4">
    <property type="protein sequence ID" value="AET3Gv20791500.4"/>
    <property type="gene ID" value="AET3Gv20791500"/>
</dbReference>
<dbReference type="EnsemblPlants" id="AET3Gv20791500.4">
    <property type="protein sequence ID" value="AET3Gv20791500.4"/>
    <property type="gene ID" value="AET3Gv20791500"/>
</dbReference>
<dbReference type="InterPro" id="IPR022935">
    <property type="entry name" value="ClpS"/>
</dbReference>
<evidence type="ECO:0000313" key="3">
    <source>
        <dbReference type="Proteomes" id="UP000015105"/>
    </source>
</evidence>
<proteinExistence type="predicted"/>
<reference evidence="3" key="1">
    <citation type="journal article" date="2014" name="Science">
        <title>Ancient hybridizations among the ancestral genomes of bread wheat.</title>
        <authorList>
            <consortium name="International Wheat Genome Sequencing Consortium,"/>
            <person name="Marcussen T."/>
            <person name="Sandve S.R."/>
            <person name="Heier L."/>
            <person name="Spannagl M."/>
            <person name="Pfeifer M."/>
            <person name="Jakobsen K.S."/>
            <person name="Wulff B.B."/>
            <person name="Steuernagel B."/>
            <person name="Mayer K.F."/>
            <person name="Olsen O.A."/>
        </authorList>
    </citation>
    <scope>NUCLEOTIDE SEQUENCE [LARGE SCALE GENOMIC DNA]</scope>
    <source>
        <strain evidence="3">cv. AL8/78</strain>
    </source>
</reference>
<dbReference type="STRING" id="200361.A0A453FV88"/>
<evidence type="ECO:0000256" key="1">
    <source>
        <dbReference type="SAM" id="MobiDB-lite"/>
    </source>
</evidence>
<reference evidence="2" key="5">
    <citation type="journal article" date="2021" name="G3 (Bethesda)">
        <title>Aegilops tauschii genome assembly Aet v5.0 features greater sequence contiguity and improved annotation.</title>
        <authorList>
            <person name="Wang L."/>
            <person name="Zhu T."/>
            <person name="Rodriguez J.C."/>
            <person name="Deal K.R."/>
            <person name="Dubcovsky J."/>
            <person name="McGuire P.E."/>
            <person name="Lux T."/>
            <person name="Spannagl M."/>
            <person name="Mayer K.F.X."/>
            <person name="Baldrich P."/>
            <person name="Meyers B.C."/>
            <person name="Huo N."/>
            <person name="Gu Y.Q."/>
            <person name="Zhou H."/>
            <person name="Devos K.M."/>
            <person name="Bennetzen J.L."/>
            <person name="Unver T."/>
            <person name="Budak H."/>
            <person name="Gulick P.J."/>
            <person name="Galiba G."/>
            <person name="Kalapos B."/>
            <person name="Nelson D.R."/>
            <person name="Li P."/>
            <person name="You F.M."/>
            <person name="Luo M.C."/>
            <person name="Dvorak J."/>
        </authorList>
    </citation>
    <scope>NUCLEOTIDE SEQUENCE [LARGE SCALE GENOMIC DNA]</scope>
    <source>
        <strain evidence="2">cv. AL8/78</strain>
    </source>
</reference>
<dbReference type="AlphaFoldDB" id="A0A453FV88"/>
<dbReference type="Proteomes" id="UP000015105">
    <property type="component" value="Chromosome 3D"/>
</dbReference>
<reference evidence="2" key="3">
    <citation type="journal article" date="2017" name="Nature">
        <title>Genome sequence of the progenitor of the wheat D genome Aegilops tauschii.</title>
        <authorList>
            <person name="Luo M.C."/>
            <person name="Gu Y.Q."/>
            <person name="Puiu D."/>
            <person name="Wang H."/>
            <person name="Twardziok S.O."/>
            <person name="Deal K.R."/>
            <person name="Huo N."/>
            <person name="Zhu T."/>
            <person name="Wang L."/>
            <person name="Wang Y."/>
            <person name="McGuire P.E."/>
            <person name="Liu S."/>
            <person name="Long H."/>
            <person name="Ramasamy R.K."/>
            <person name="Rodriguez J.C."/>
            <person name="Van S.L."/>
            <person name="Yuan L."/>
            <person name="Wang Z."/>
            <person name="Xia Z."/>
            <person name="Xiao L."/>
            <person name="Anderson O.D."/>
            <person name="Ouyang S."/>
            <person name="Liang Y."/>
            <person name="Zimin A.V."/>
            <person name="Pertea G."/>
            <person name="Qi P."/>
            <person name="Bennetzen J.L."/>
            <person name="Dai X."/>
            <person name="Dawson M.W."/>
            <person name="Muller H.G."/>
            <person name="Kugler K."/>
            <person name="Rivarola-Duarte L."/>
            <person name="Spannagl M."/>
            <person name="Mayer K.F.X."/>
            <person name="Lu F.H."/>
            <person name="Bevan M.W."/>
            <person name="Leroy P."/>
            <person name="Li P."/>
            <person name="You F.M."/>
            <person name="Sun Q."/>
            <person name="Liu Z."/>
            <person name="Lyons E."/>
            <person name="Wicker T."/>
            <person name="Salzberg S.L."/>
            <person name="Devos K.M."/>
            <person name="Dvorak J."/>
        </authorList>
    </citation>
    <scope>NUCLEOTIDE SEQUENCE [LARGE SCALE GENOMIC DNA]</scope>
    <source>
        <strain evidence="2">cv. AL8/78</strain>
    </source>
</reference>
<name>A0A453FV88_AEGTS</name>
<dbReference type="InterPro" id="IPR014719">
    <property type="entry name" value="Ribosomal_bL12_C/ClpS-like"/>
</dbReference>
<organism evidence="2 3">
    <name type="scientific">Aegilops tauschii subsp. strangulata</name>
    <name type="common">Goatgrass</name>
    <dbReference type="NCBI Taxonomy" id="200361"/>
    <lineage>
        <taxon>Eukaryota</taxon>
        <taxon>Viridiplantae</taxon>
        <taxon>Streptophyta</taxon>
        <taxon>Embryophyta</taxon>
        <taxon>Tracheophyta</taxon>
        <taxon>Spermatophyta</taxon>
        <taxon>Magnoliopsida</taxon>
        <taxon>Liliopsida</taxon>
        <taxon>Poales</taxon>
        <taxon>Poaceae</taxon>
        <taxon>BOP clade</taxon>
        <taxon>Pooideae</taxon>
        <taxon>Triticodae</taxon>
        <taxon>Triticeae</taxon>
        <taxon>Triticinae</taxon>
        <taxon>Aegilops</taxon>
    </lineage>
</organism>
<feature type="region of interest" description="Disordered" evidence="1">
    <location>
        <begin position="58"/>
        <end position="143"/>
    </location>
</feature>
<sequence>YGSGERKNSSRIAKVTRALSVFLVSSPLRDLTRNSRRTQPYIRFHGDQQQSCSLYRTRFPEHHRRRPALERLREPESSAEEGGGSRGPRDQRWRRGAGPAGLRPVPARHPSPSTRRRRHGEAQGPQGHRQRRQLQGAAPRRPAPHREARYAFSFFSSSIDPGSGGAFFLTAVCVCCAVETALPQVVPSVTAEAARQLFHESRQKGAALVIVAVKEHAEFYAQMMVRHGLRSAIEPESDMAS</sequence>
<dbReference type="SUPFAM" id="SSF54736">
    <property type="entry name" value="ClpS-like"/>
    <property type="match status" value="1"/>
</dbReference>
<evidence type="ECO:0000313" key="2">
    <source>
        <dbReference type="EnsemblPlants" id="AET3Gv20791500.4"/>
    </source>
</evidence>
<feature type="compositionally biased region" description="Basic and acidic residues" evidence="1">
    <location>
        <begin position="67"/>
        <end position="76"/>
    </location>
</feature>
<dbReference type="PANTHER" id="PTHR33473">
    <property type="entry name" value="ATP-DEPENDENT CLP PROTEASE ADAPTER PROTEIN CLPS1, CHLOROPLASTIC"/>
    <property type="match status" value="1"/>
</dbReference>
<dbReference type="GO" id="GO:0006508">
    <property type="term" value="P:proteolysis"/>
    <property type="evidence" value="ECO:0007669"/>
    <property type="project" value="InterPro"/>
</dbReference>
<accession>A0A453FV88</accession>
<protein>
    <recommendedName>
        <fullName evidence="4">Adaptor protein ClpS core domain-containing protein</fullName>
    </recommendedName>
</protein>
<keyword evidence="3" id="KW-1185">Reference proteome</keyword>
<reference evidence="3" key="2">
    <citation type="journal article" date="2017" name="Nat. Plants">
        <title>The Aegilops tauschii genome reveals multiple impacts of transposons.</title>
        <authorList>
            <person name="Zhao G."/>
            <person name="Zou C."/>
            <person name="Li K."/>
            <person name="Wang K."/>
            <person name="Li T."/>
            <person name="Gao L."/>
            <person name="Zhang X."/>
            <person name="Wang H."/>
            <person name="Yang Z."/>
            <person name="Liu X."/>
            <person name="Jiang W."/>
            <person name="Mao L."/>
            <person name="Kong X."/>
            <person name="Jiao Y."/>
            <person name="Jia J."/>
        </authorList>
    </citation>
    <scope>NUCLEOTIDE SEQUENCE [LARGE SCALE GENOMIC DNA]</scope>
    <source>
        <strain evidence="3">cv. AL8/78</strain>
    </source>
</reference>
<evidence type="ECO:0008006" key="4">
    <source>
        <dbReference type="Google" id="ProtNLM"/>
    </source>
</evidence>
<reference evidence="2" key="4">
    <citation type="submission" date="2019-03" db="UniProtKB">
        <authorList>
            <consortium name="EnsemblPlants"/>
        </authorList>
    </citation>
    <scope>IDENTIFICATION</scope>
</reference>
<dbReference type="PANTHER" id="PTHR33473:SF13">
    <property type="entry name" value="ATP-DEPENDENT CLP PROTEASE ADAPTER PROTEIN CLPS2, CHLOROPLASTIC"/>
    <property type="match status" value="1"/>
</dbReference>